<feature type="transmembrane region" description="Helical" evidence="11">
    <location>
        <begin position="550"/>
        <end position="578"/>
    </location>
</feature>
<dbReference type="PANTHER" id="PTHR11138:SF5">
    <property type="entry name" value="METHIONYL-TRNA FORMYLTRANSFERASE, MITOCHONDRIAL"/>
    <property type="match status" value="1"/>
</dbReference>
<feature type="transmembrane region" description="Helical" evidence="11">
    <location>
        <begin position="427"/>
        <end position="445"/>
    </location>
</feature>
<dbReference type="InterPro" id="IPR002376">
    <property type="entry name" value="Formyl_transf_N"/>
</dbReference>
<comment type="function">
    <text evidence="9">Catalyzes the post-translational methylation of isoprenylated C-terminal cysteine residues.</text>
</comment>
<evidence type="ECO:0000256" key="5">
    <source>
        <dbReference type="ARBA" id="ARBA00022692"/>
    </source>
</evidence>
<name>A0A9N9RZV2_9DIPT</name>
<dbReference type="Pfam" id="PF04140">
    <property type="entry name" value="ICMT"/>
    <property type="match status" value="1"/>
</dbReference>
<keyword evidence="7 11" id="KW-1133">Transmembrane helix</keyword>
<evidence type="ECO:0000256" key="2">
    <source>
        <dbReference type="ARBA" id="ARBA00004141"/>
    </source>
</evidence>
<dbReference type="CDD" id="cd08646">
    <property type="entry name" value="FMT_core_Met-tRNA-FMT_N"/>
    <property type="match status" value="1"/>
</dbReference>
<dbReference type="GO" id="GO:0005739">
    <property type="term" value="C:mitochondrion"/>
    <property type="evidence" value="ECO:0007669"/>
    <property type="project" value="TreeGrafter"/>
</dbReference>
<evidence type="ECO:0000259" key="13">
    <source>
        <dbReference type="Pfam" id="PF02911"/>
    </source>
</evidence>
<dbReference type="Pfam" id="PF00551">
    <property type="entry name" value="Formyl_trans_N"/>
    <property type="match status" value="1"/>
</dbReference>
<dbReference type="InterPro" id="IPR025770">
    <property type="entry name" value="PPMT_MeTrfase"/>
</dbReference>
<evidence type="ECO:0000256" key="8">
    <source>
        <dbReference type="ARBA" id="ARBA00023136"/>
    </source>
</evidence>
<dbReference type="EMBL" id="OU895879">
    <property type="protein sequence ID" value="CAG9808133.1"/>
    <property type="molecule type" value="Genomic_DNA"/>
</dbReference>
<reference evidence="14" key="1">
    <citation type="submission" date="2022-01" db="EMBL/GenBank/DDBJ databases">
        <authorList>
            <person name="King R."/>
        </authorList>
    </citation>
    <scope>NUCLEOTIDE SEQUENCE</scope>
</reference>
<keyword evidence="11" id="KW-0256">Endoplasmic reticulum</keyword>
<keyword evidence="6" id="KW-0648">Protein biosynthesis</keyword>
<accession>A0A9N9RZV2</accession>
<dbReference type="PANTHER" id="PTHR11138">
    <property type="entry name" value="METHIONYL-TRNA FORMYLTRANSFERASE"/>
    <property type="match status" value="1"/>
</dbReference>
<dbReference type="Proteomes" id="UP001153620">
    <property type="component" value="Chromosome 3"/>
</dbReference>
<comment type="similarity">
    <text evidence="11">Belongs to the class VI-like SAM-binding methyltransferase superfamily. Isoprenylcysteine carboxyl methyltransferase family.</text>
</comment>
<dbReference type="Gene3D" id="3.40.50.12230">
    <property type="match status" value="1"/>
</dbReference>
<evidence type="ECO:0000256" key="3">
    <source>
        <dbReference type="ARBA" id="ARBA00010699"/>
    </source>
</evidence>
<dbReference type="EC" id="2.1.1.100" evidence="11"/>
<dbReference type="GO" id="GO:0004479">
    <property type="term" value="F:methionyl-tRNA formyltransferase activity"/>
    <property type="evidence" value="ECO:0007669"/>
    <property type="project" value="InterPro"/>
</dbReference>
<feature type="transmembrane region" description="Helical" evidence="11">
    <location>
        <begin position="466"/>
        <end position="484"/>
    </location>
</feature>
<evidence type="ECO:0000256" key="4">
    <source>
        <dbReference type="ARBA" id="ARBA00022679"/>
    </source>
</evidence>
<dbReference type="InterPro" id="IPR005793">
    <property type="entry name" value="Formyl_trans_C"/>
</dbReference>
<dbReference type="AlphaFoldDB" id="A0A9N9RZV2"/>
<dbReference type="Gene3D" id="1.20.120.1630">
    <property type="match status" value="1"/>
</dbReference>
<evidence type="ECO:0000256" key="1">
    <source>
        <dbReference type="ARBA" id="ARBA00001450"/>
    </source>
</evidence>
<evidence type="ECO:0000313" key="15">
    <source>
        <dbReference type="Proteomes" id="UP001153620"/>
    </source>
</evidence>
<comment type="catalytic activity">
    <reaction evidence="1 11">
        <text>[protein]-C-terminal S-[(2E,6E)-farnesyl]-L-cysteine + S-adenosyl-L-methionine = [protein]-C-terminal S-[(2E,6E)-farnesyl]-L-cysteine methyl ester + S-adenosyl-L-homocysteine</text>
        <dbReference type="Rhea" id="RHEA:21672"/>
        <dbReference type="Rhea" id="RHEA-COMP:12125"/>
        <dbReference type="Rhea" id="RHEA-COMP:12126"/>
        <dbReference type="ChEBI" id="CHEBI:57856"/>
        <dbReference type="ChEBI" id="CHEBI:59789"/>
        <dbReference type="ChEBI" id="CHEBI:90510"/>
        <dbReference type="ChEBI" id="CHEBI:90511"/>
        <dbReference type="EC" id="2.1.1.100"/>
    </reaction>
</comment>
<keyword evidence="11" id="KW-0949">S-adenosyl-L-methionine</keyword>
<feature type="domain" description="Formyl transferase N-terminal" evidence="12">
    <location>
        <begin position="122"/>
        <end position="225"/>
    </location>
</feature>
<sequence>MSKKALVPSTYDLDLFIYKQSVKMIFKHIFNNRILLRISISSNYPIIRNSSSHFKVLFFGTDNFSLPTLKLLSRNNNSELISCLEVVTSLKSLRNPVKQYANENQLIVHSWEDVKKDHRICHSFDFGLVVSFGHLIPEFIINSFKNGMLNVHASLLPKYRGASPIIYALKDHQNMSGVTVMKIEPKKFDVGDILAKKEVLINSDTFMPQLHDELANVGAELLIDCIKNHHSIKPLKQDNNNATYAPKITHEFCKVRWNEMTAMQIFDLYRALYSFKHLTTEFRKHQVKFLEIARASNSAQNDDRKAGHIKFCWKSKTLFVRCIDGLDVEIIKLSIGKISVISFVISLLVQLFGISEFGEKIALLINESIFSSIYSLFILYFIVLCLILTICFKSSDFQIAIRAAILGYTFGIALFIIFTMNENYKSFGIYLAFLTFFHFSEYLVISISHPQSLNIDSFMLNHSLQYEIAAVSSWIEFFVEVYYFPEIKKYKMIWLLGATICFFGEVLRKTAMLTAKKSFHHLVQFQQSEDHKLVTNGVYNFFRHPSYVGWFYWSIGTQIILANPICFILYLIASWLFFKERIYMEEITLLNFFGQEYRDYQLRTPTGLPFIKGYTIDT</sequence>
<reference evidence="14" key="2">
    <citation type="submission" date="2022-10" db="EMBL/GenBank/DDBJ databases">
        <authorList>
            <consortium name="ENA_rothamsted_submissions"/>
            <consortium name="culmorum"/>
            <person name="King R."/>
        </authorList>
    </citation>
    <scope>NUCLEOTIDE SEQUENCE</scope>
</reference>
<keyword evidence="4" id="KW-0808">Transferase</keyword>
<dbReference type="GO" id="GO:0032259">
    <property type="term" value="P:methylation"/>
    <property type="evidence" value="ECO:0007669"/>
    <property type="project" value="UniProtKB-KW"/>
</dbReference>
<evidence type="ECO:0000256" key="11">
    <source>
        <dbReference type="RuleBase" id="RU362022"/>
    </source>
</evidence>
<evidence type="ECO:0000256" key="9">
    <source>
        <dbReference type="ARBA" id="ARBA00023572"/>
    </source>
</evidence>
<feature type="transmembrane region" description="Helical" evidence="11">
    <location>
        <begin position="373"/>
        <end position="392"/>
    </location>
</feature>
<dbReference type="PROSITE" id="PS51564">
    <property type="entry name" value="SAM_ICMT"/>
    <property type="match status" value="1"/>
</dbReference>
<evidence type="ECO:0000256" key="7">
    <source>
        <dbReference type="ARBA" id="ARBA00022989"/>
    </source>
</evidence>
<feature type="transmembrane region" description="Helical" evidence="11">
    <location>
        <begin position="399"/>
        <end position="421"/>
    </location>
</feature>
<organism evidence="14 15">
    <name type="scientific">Chironomus riparius</name>
    <dbReference type="NCBI Taxonomy" id="315576"/>
    <lineage>
        <taxon>Eukaryota</taxon>
        <taxon>Metazoa</taxon>
        <taxon>Ecdysozoa</taxon>
        <taxon>Arthropoda</taxon>
        <taxon>Hexapoda</taxon>
        <taxon>Insecta</taxon>
        <taxon>Pterygota</taxon>
        <taxon>Neoptera</taxon>
        <taxon>Endopterygota</taxon>
        <taxon>Diptera</taxon>
        <taxon>Nematocera</taxon>
        <taxon>Chironomoidea</taxon>
        <taxon>Chironomidae</taxon>
        <taxon>Chironominae</taxon>
        <taxon>Chironomus</taxon>
    </lineage>
</organism>
<dbReference type="SUPFAM" id="SSF53328">
    <property type="entry name" value="Formyltransferase"/>
    <property type="match status" value="1"/>
</dbReference>
<dbReference type="InterPro" id="IPR007269">
    <property type="entry name" value="ICMT_MeTrfase"/>
</dbReference>
<dbReference type="InterPro" id="IPR041711">
    <property type="entry name" value="Met-tRNA-FMT_N"/>
</dbReference>
<comment type="similarity">
    <text evidence="3">Belongs to the Fmt family.</text>
</comment>
<evidence type="ECO:0000256" key="10">
    <source>
        <dbReference type="ARBA" id="ARBA00023656"/>
    </source>
</evidence>
<dbReference type="InterPro" id="IPR036477">
    <property type="entry name" value="Formyl_transf_N_sf"/>
</dbReference>
<dbReference type="GO" id="GO:0004671">
    <property type="term" value="F:protein C-terminal S-isoprenylcysteine carboxyl O-methyltransferase activity"/>
    <property type="evidence" value="ECO:0007669"/>
    <property type="project" value="UniProtKB-EC"/>
</dbReference>
<dbReference type="GO" id="GO:0005789">
    <property type="term" value="C:endoplasmic reticulum membrane"/>
    <property type="evidence" value="ECO:0007669"/>
    <property type="project" value="UniProtKB-SubCell"/>
</dbReference>
<dbReference type="Pfam" id="PF02911">
    <property type="entry name" value="Formyl_trans_C"/>
    <property type="match status" value="1"/>
</dbReference>
<feature type="transmembrane region" description="Helical" evidence="11">
    <location>
        <begin position="490"/>
        <end position="507"/>
    </location>
</feature>
<evidence type="ECO:0000256" key="6">
    <source>
        <dbReference type="ARBA" id="ARBA00022917"/>
    </source>
</evidence>
<proteinExistence type="inferred from homology"/>
<protein>
    <recommendedName>
        <fullName evidence="10 11">Protein-S-isoprenylcysteine O-methyltransferase</fullName>
        <ecNumber evidence="11">2.1.1.100</ecNumber>
    </recommendedName>
</protein>
<evidence type="ECO:0000259" key="12">
    <source>
        <dbReference type="Pfam" id="PF00551"/>
    </source>
</evidence>
<dbReference type="OrthoDB" id="422086at2759"/>
<feature type="domain" description="Formyl transferase C-terminal" evidence="13">
    <location>
        <begin position="247"/>
        <end position="334"/>
    </location>
</feature>
<comment type="subcellular location">
    <subcellularLocation>
        <location evidence="11">Endoplasmic reticulum membrane</location>
        <topology evidence="11">Multi-pass membrane protein</topology>
    </subcellularLocation>
    <subcellularLocation>
        <location evidence="2">Membrane</location>
        <topology evidence="2">Multi-pass membrane protein</topology>
    </subcellularLocation>
</comment>
<evidence type="ECO:0000313" key="14">
    <source>
        <dbReference type="EMBL" id="CAG9808133.1"/>
    </source>
</evidence>
<keyword evidence="5 11" id="KW-0812">Transmembrane</keyword>
<gene>
    <name evidence="14" type="ORF">CHIRRI_LOCUS10978</name>
</gene>
<keyword evidence="8 11" id="KW-0472">Membrane</keyword>
<keyword evidence="11" id="KW-0489">Methyltransferase</keyword>
<keyword evidence="15" id="KW-1185">Reference proteome</keyword>
<feature type="transmembrane region" description="Helical" evidence="11">
    <location>
        <begin position="335"/>
        <end position="353"/>
    </location>
</feature>